<name>A0A5J4P0V9_9TREM</name>
<dbReference type="PROSITE" id="PS50994">
    <property type="entry name" value="INTEGRASE"/>
    <property type="match status" value="1"/>
</dbReference>
<dbReference type="InterPro" id="IPR036397">
    <property type="entry name" value="RNaseH_sf"/>
</dbReference>
<organism evidence="2 3">
    <name type="scientific">Paragonimus westermani</name>
    <dbReference type="NCBI Taxonomy" id="34504"/>
    <lineage>
        <taxon>Eukaryota</taxon>
        <taxon>Metazoa</taxon>
        <taxon>Spiralia</taxon>
        <taxon>Lophotrochozoa</taxon>
        <taxon>Platyhelminthes</taxon>
        <taxon>Trematoda</taxon>
        <taxon>Digenea</taxon>
        <taxon>Plagiorchiida</taxon>
        <taxon>Troglotremata</taxon>
        <taxon>Troglotrematidae</taxon>
        <taxon>Paragonimus</taxon>
    </lineage>
</organism>
<dbReference type="AlphaFoldDB" id="A0A5J4P0V9"/>
<dbReference type="PANTHER" id="PTHR37984">
    <property type="entry name" value="PROTEIN CBG26694"/>
    <property type="match status" value="1"/>
</dbReference>
<gene>
    <name evidence="2" type="ORF">DEA37_0009906</name>
</gene>
<dbReference type="InterPro" id="IPR050951">
    <property type="entry name" value="Retrovirus_Pol_polyprotein"/>
</dbReference>
<dbReference type="GO" id="GO:0003676">
    <property type="term" value="F:nucleic acid binding"/>
    <property type="evidence" value="ECO:0007669"/>
    <property type="project" value="InterPro"/>
</dbReference>
<dbReference type="PANTHER" id="PTHR37984:SF15">
    <property type="entry name" value="INTEGRASE CATALYTIC DOMAIN-CONTAINING PROTEIN"/>
    <property type="match status" value="1"/>
</dbReference>
<evidence type="ECO:0000313" key="2">
    <source>
        <dbReference type="EMBL" id="KAA3681427.1"/>
    </source>
</evidence>
<dbReference type="Gene3D" id="3.30.420.10">
    <property type="entry name" value="Ribonuclease H-like superfamily/Ribonuclease H"/>
    <property type="match status" value="1"/>
</dbReference>
<keyword evidence="3" id="KW-1185">Reference proteome</keyword>
<dbReference type="GO" id="GO:0015074">
    <property type="term" value="P:DNA integration"/>
    <property type="evidence" value="ECO:0007669"/>
    <property type="project" value="InterPro"/>
</dbReference>
<dbReference type="Proteomes" id="UP000324629">
    <property type="component" value="Unassembled WGS sequence"/>
</dbReference>
<dbReference type="EMBL" id="QNGE01000204">
    <property type="protein sequence ID" value="KAA3681427.1"/>
    <property type="molecule type" value="Genomic_DNA"/>
</dbReference>
<accession>A0A5J4P0V9</accession>
<proteinExistence type="predicted"/>
<dbReference type="InterPro" id="IPR012337">
    <property type="entry name" value="RNaseH-like_sf"/>
</dbReference>
<evidence type="ECO:0000259" key="1">
    <source>
        <dbReference type="PROSITE" id="PS50994"/>
    </source>
</evidence>
<protein>
    <recommendedName>
        <fullName evidence="1">Integrase catalytic domain-containing protein</fullName>
    </recommendedName>
</protein>
<dbReference type="InterPro" id="IPR001584">
    <property type="entry name" value="Integrase_cat-core"/>
</dbReference>
<feature type="domain" description="Integrase catalytic" evidence="1">
    <location>
        <begin position="1"/>
        <end position="94"/>
    </location>
</feature>
<dbReference type="SUPFAM" id="SSF53098">
    <property type="entry name" value="Ribonuclease H-like"/>
    <property type="match status" value="1"/>
</dbReference>
<comment type="caution">
    <text evidence="2">The sequence shown here is derived from an EMBL/GenBank/DDBJ whole genome shotgun (WGS) entry which is preliminary data.</text>
</comment>
<sequence>MLHSDQGAAFKSQLPKGTCCLLGIKKTLTTPYHPQGNGVVERTSRTIKELLQSILERHQADKWYELFPRCILAYRESIHTTTCYTPAYLTFGRELRLPLELLSLIPPLEALSMPDYVRSLRKNLRTALTLAQGHMKDAQRRRKKQYDQHISGPVYPVGCRVRLHCPKAGVSEPAKLHRQWQGPYEVVSVRSPTV</sequence>
<reference evidence="2 3" key="1">
    <citation type="journal article" date="2019" name="Gigascience">
        <title>Whole-genome sequence of the oriental lung fluke Paragonimus westermani.</title>
        <authorList>
            <person name="Oey H."/>
            <person name="Zakrzewski M."/>
            <person name="Narain K."/>
            <person name="Devi K.R."/>
            <person name="Agatsuma T."/>
            <person name="Nawaratna S."/>
            <person name="Gobert G.N."/>
            <person name="Jones M.K."/>
            <person name="Ragan M.A."/>
            <person name="McManus D.P."/>
            <person name="Krause L."/>
        </authorList>
    </citation>
    <scope>NUCLEOTIDE SEQUENCE [LARGE SCALE GENOMIC DNA]</scope>
    <source>
        <strain evidence="2 3">IND2009</strain>
    </source>
</reference>
<evidence type="ECO:0000313" key="3">
    <source>
        <dbReference type="Proteomes" id="UP000324629"/>
    </source>
</evidence>